<feature type="transmembrane region" description="Helical" evidence="1">
    <location>
        <begin position="88"/>
        <end position="107"/>
    </location>
</feature>
<keyword evidence="3" id="KW-1185">Reference proteome</keyword>
<dbReference type="eggNOG" id="ENOG502T2FN">
    <property type="taxonomic scope" value="Eukaryota"/>
</dbReference>
<protein>
    <submittedName>
        <fullName evidence="2">Uncharacterized protein</fullName>
    </submittedName>
</protein>
<dbReference type="Proteomes" id="UP000026915">
    <property type="component" value="Chromosome 9"/>
</dbReference>
<gene>
    <name evidence="2" type="ORF">TCM_040807</name>
</gene>
<sequence>MQTECMVPPRAAFVLKNVVRDALPDALLQHTRSHACSSVRSVVPSACVCLLAHMETNNIAHATTTGRPREEGPNALRLLFPLFHCPTVYVSFILLCNQSASWFLPFIRPMMLRRRRKRKRANDDTCGSISF</sequence>
<evidence type="ECO:0000313" key="3">
    <source>
        <dbReference type="Proteomes" id="UP000026915"/>
    </source>
</evidence>
<name>A0A061GUF5_THECC</name>
<keyword evidence="1" id="KW-1133">Transmembrane helix</keyword>
<dbReference type="AlphaFoldDB" id="A0A061GUF5"/>
<evidence type="ECO:0000256" key="1">
    <source>
        <dbReference type="SAM" id="Phobius"/>
    </source>
</evidence>
<dbReference type="HOGENOM" id="CLU_1931348_0_0_1"/>
<dbReference type="InParanoid" id="A0A061GUF5"/>
<keyword evidence="1" id="KW-0812">Transmembrane</keyword>
<proteinExistence type="predicted"/>
<reference evidence="2 3" key="1">
    <citation type="journal article" date="2013" name="Genome Biol.">
        <title>The genome sequence of the most widely cultivated cacao type and its use to identify candidate genes regulating pod color.</title>
        <authorList>
            <person name="Motamayor J.C."/>
            <person name="Mockaitis K."/>
            <person name="Schmutz J."/>
            <person name="Haiminen N."/>
            <person name="Iii D.L."/>
            <person name="Cornejo O."/>
            <person name="Findley S.D."/>
            <person name="Zheng P."/>
            <person name="Utro F."/>
            <person name="Royaert S."/>
            <person name="Saski C."/>
            <person name="Jenkins J."/>
            <person name="Podicheti R."/>
            <person name="Zhao M."/>
            <person name="Scheffler B.E."/>
            <person name="Stack J.C."/>
            <person name="Feltus F.A."/>
            <person name="Mustiga G.M."/>
            <person name="Amores F."/>
            <person name="Phillips W."/>
            <person name="Marelli J.P."/>
            <person name="May G.D."/>
            <person name="Shapiro H."/>
            <person name="Ma J."/>
            <person name="Bustamante C.D."/>
            <person name="Schnell R.J."/>
            <person name="Main D."/>
            <person name="Gilbert D."/>
            <person name="Parida L."/>
            <person name="Kuhn D.N."/>
        </authorList>
    </citation>
    <scope>NUCLEOTIDE SEQUENCE [LARGE SCALE GENOMIC DNA]</scope>
    <source>
        <strain evidence="3">cv. Matina 1-6</strain>
    </source>
</reference>
<dbReference type="Gramene" id="EOY32792">
    <property type="protein sequence ID" value="EOY32792"/>
    <property type="gene ID" value="TCM_040807"/>
</dbReference>
<keyword evidence="1" id="KW-0472">Membrane</keyword>
<dbReference type="EMBL" id="CM001887">
    <property type="protein sequence ID" value="EOY32792.1"/>
    <property type="molecule type" value="Genomic_DNA"/>
</dbReference>
<evidence type="ECO:0000313" key="2">
    <source>
        <dbReference type="EMBL" id="EOY32792.1"/>
    </source>
</evidence>
<accession>A0A061GUF5</accession>
<organism evidence="2 3">
    <name type="scientific">Theobroma cacao</name>
    <name type="common">Cacao</name>
    <name type="synonym">Cocoa</name>
    <dbReference type="NCBI Taxonomy" id="3641"/>
    <lineage>
        <taxon>Eukaryota</taxon>
        <taxon>Viridiplantae</taxon>
        <taxon>Streptophyta</taxon>
        <taxon>Embryophyta</taxon>
        <taxon>Tracheophyta</taxon>
        <taxon>Spermatophyta</taxon>
        <taxon>Magnoliopsida</taxon>
        <taxon>eudicotyledons</taxon>
        <taxon>Gunneridae</taxon>
        <taxon>Pentapetalae</taxon>
        <taxon>rosids</taxon>
        <taxon>malvids</taxon>
        <taxon>Malvales</taxon>
        <taxon>Malvaceae</taxon>
        <taxon>Byttnerioideae</taxon>
        <taxon>Theobroma</taxon>
    </lineage>
</organism>